<proteinExistence type="predicted"/>
<keyword evidence="3" id="KW-1185">Reference proteome</keyword>
<feature type="compositionally biased region" description="Basic and acidic residues" evidence="1">
    <location>
        <begin position="198"/>
        <end position="222"/>
    </location>
</feature>
<feature type="compositionally biased region" description="Basic and acidic residues" evidence="1">
    <location>
        <begin position="64"/>
        <end position="88"/>
    </location>
</feature>
<sequence>MDKQEHDIVVHFDNSIFTINQVDPDRYCCMDMVTDVAEVTNVFMSDSLSNVIIAITVDRLNDSGKLPKVDDNKPNAENDDKDANRHEVDDVDDDWIVDGDDAPNVSYEYNDDTINTQLDENSDDVFSDYQSGVKDMLVVQILRNLRLKWMKHIEGVDPDRYCCMDMVTDVAEVTNVFMSDSLSNVIIAITVDRLNDSGKLPKVDDNKPNAENDDKDANRHEVDDVDDDWIVDGDDAPNVSYEYNDDTINTQLDENSDDVFSDYQSGVKDMLVVQILRNLRLKWMKHIEGVGKEMALDGNKGLFPVVYGVIESERTKSWDGFFKIYMVSLEQLIGPNLGPLSQTTRRYASNL</sequence>
<feature type="region of interest" description="Disordered" evidence="1">
    <location>
        <begin position="198"/>
        <end position="227"/>
    </location>
</feature>
<comment type="caution">
    <text evidence="2">The sequence shown here is derived from an EMBL/GenBank/DDBJ whole genome shotgun (WGS) entry which is preliminary data.</text>
</comment>
<protein>
    <submittedName>
        <fullName evidence="2">Uncharacterized protein</fullName>
    </submittedName>
</protein>
<evidence type="ECO:0000256" key="1">
    <source>
        <dbReference type="SAM" id="MobiDB-lite"/>
    </source>
</evidence>
<dbReference type="AlphaFoldDB" id="A0ABC8SAX9"/>
<name>A0ABC8SAX9_9AQUA</name>
<organism evidence="2 3">
    <name type="scientific">Ilex paraguariensis</name>
    <name type="common">yerba mate</name>
    <dbReference type="NCBI Taxonomy" id="185542"/>
    <lineage>
        <taxon>Eukaryota</taxon>
        <taxon>Viridiplantae</taxon>
        <taxon>Streptophyta</taxon>
        <taxon>Embryophyta</taxon>
        <taxon>Tracheophyta</taxon>
        <taxon>Spermatophyta</taxon>
        <taxon>Magnoliopsida</taxon>
        <taxon>eudicotyledons</taxon>
        <taxon>Gunneridae</taxon>
        <taxon>Pentapetalae</taxon>
        <taxon>asterids</taxon>
        <taxon>campanulids</taxon>
        <taxon>Aquifoliales</taxon>
        <taxon>Aquifoliaceae</taxon>
        <taxon>Ilex</taxon>
    </lineage>
</organism>
<dbReference type="EMBL" id="CAUOFW020002503">
    <property type="protein sequence ID" value="CAK9154280.1"/>
    <property type="molecule type" value="Genomic_DNA"/>
</dbReference>
<evidence type="ECO:0000313" key="2">
    <source>
        <dbReference type="EMBL" id="CAK9154280.1"/>
    </source>
</evidence>
<gene>
    <name evidence="2" type="ORF">ILEXP_LOCUS22594</name>
</gene>
<dbReference type="Proteomes" id="UP001642360">
    <property type="component" value="Unassembled WGS sequence"/>
</dbReference>
<accession>A0ABC8SAX9</accession>
<feature type="region of interest" description="Disordered" evidence="1">
    <location>
        <begin position="64"/>
        <end position="93"/>
    </location>
</feature>
<reference evidence="2 3" key="1">
    <citation type="submission" date="2024-02" db="EMBL/GenBank/DDBJ databases">
        <authorList>
            <person name="Vignale AGUSTIN F."/>
            <person name="Sosa J E."/>
            <person name="Modenutti C."/>
        </authorList>
    </citation>
    <scope>NUCLEOTIDE SEQUENCE [LARGE SCALE GENOMIC DNA]</scope>
</reference>
<evidence type="ECO:0000313" key="3">
    <source>
        <dbReference type="Proteomes" id="UP001642360"/>
    </source>
</evidence>